<keyword evidence="2" id="KW-0186">Copper</keyword>
<keyword evidence="2" id="KW-0560">Oxidoreductase</keyword>
<dbReference type="PROSITE" id="PS51257">
    <property type="entry name" value="PROKAR_LIPOPROTEIN"/>
    <property type="match status" value="1"/>
</dbReference>
<evidence type="ECO:0000313" key="5">
    <source>
        <dbReference type="EMBL" id="RLL21471.1"/>
    </source>
</evidence>
<comment type="caution">
    <text evidence="5">The sequence shown here is derived from an EMBL/GenBank/DDBJ whole genome shotgun (WGS) entry which is preliminary data.</text>
</comment>
<evidence type="ECO:0000256" key="3">
    <source>
        <dbReference type="SAM" id="SignalP"/>
    </source>
</evidence>
<dbReference type="PANTHER" id="PTHR10003">
    <property type="entry name" value="SUPEROXIDE DISMUTASE CU-ZN -RELATED"/>
    <property type="match status" value="1"/>
</dbReference>
<proteinExistence type="inferred from homology"/>
<comment type="cofactor">
    <cofactor evidence="2">
        <name>Cu cation</name>
        <dbReference type="ChEBI" id="CHEBI:23378"/>
    </cofactor>
    <text evidence="2">Binds 1 copper ion per subunit.</text>
</comment>
<dbReference type="Gene3D" id="2.60.40.200">
    <property type="entry name" value="Superoxide dismutase, copper/zinc binding domain"/>
    <property type="match status" value="1"/>
</dbReference>
<evidence type="ECO:0000256" key="1">
    <source>
        <dbReference type="ARBA" id="ARBA00010457"/>
    </source>
</evidence>
<keyword evidence="6" id="KW-1185">Reference proteome</keyword>
<dbReference type="InterPro" id="IPR036423">
    <property type="entry name" value="SOD-like_Cu/Zn_dom_sf"/>
</dbReference>
<comment type="catalytic activity">
    <reaction evidence="2">
        <text>2 superoxide + 2 H(+) = H2O2 + O2</text>
        <dbReference type="Rhea" id="RHEA:20696"/>
        <dbReference type="ChEBI" id="CHEBI:15378"/>
        <dbReference type="ChEBI" id="CHEBI:15379"/>
        <dbReference type="ChEBI" id="CHEBI:16240"/>
        <dbReference type="ChEBI" id="CHEBI:18421"/>
        <dbReference type="EC" id="1.15.1.1"/>
    </reaction>
</comment>
<dbReference type="InterPro" id="IPR001424">
    <property type="entry name" value="SOD_Cu_Zn_dom"/>
</dbReference>
<protein>
    <recommendedName>
        <fullName evidence="2">Superoxide dismutase [Cu-Zn]</fullName>
        <ecNumber evidence="2">1.15.1.1</ecNumber>
    </recommendedName>
</protein>
<dbReference type="PROSITE" id="PS00087">
    <property type="entry name" value="SOD_CU_ZN_1"/>
    <property type="match status" value="1"/>
</dbReference>
<comment type="function">
    <text evidence="2">Destroys radicals which are normally produced within the cells and which are toxic to biological systems.</text>
</comment>
<dbReference type="EC" id="1.15.1.1" evidence="2"/>
<keyword evidence="3" id="KW-0732">Signal</keyword>
<evidence type="ECO:0000313" key="6">
    <source>
        <dbReference type="Proteomes" id="UP000280271"/>
    </source>
</evidence>
<evidence type="ECO:0000259" key="4">
    <source>
        <dbReference type="Pfam" id="PF00080"/>
    </source>
</evidence>
<accession>A0ABX9TVJ1</accession>
<comment type="cofactor">
    <cofactor evidence="2">
        <name>Zn(2+)</name>
        <dbReference type="ChEBI" id="CHEBI:29105"/>
    </cofactor>
    <text evidence="2">Binds 1 zinc ion per subunit.</text>
</comment>
<dbReference type="Proteomes" id="UP000280271">
    <property type="component" value="Unassembled WGS sequence"/>
</dbReference>
<dbReference type="Pfam" id="PF00080">
    <property type="entry name" value="Sod_Cu"/>
    <property type="match status" value="1"/>
</dbReference>
<reference evidence="5 6" key="1">
    <citation type="submission" date="2018-09" db="EMBL/GenBank/DDBJ databases">
        <title>The draft genome of Acinetobacter sp. strains.</title>
        <authorList>
            <person name="Qin J."/>
            <person name="Feng Y."/>
            <person name="Zong Z."/>
        </authorList>
    </citation>
    <scope>NUCLEOTIDE SEQUENCE [LARGE SCALE GENOMIC DNA]</scope>
    <source>
        <strain evidence="5 6">WCHAc060005</strain>
    </source>
</reference>
<keyword evidence="2" id="KW-0862">Zinc</keyword>
<name>A0ABX9TVJ1_9GAMM</name>
<keyword evidence="2" id="KW-0479">Metal-binding</keyword>
<dbReference type="CDD" id="cd00305">
    <property type="entry name" value="Cu-Zn_Superoxide_Dismutase"/>
    <property type="match status" value="1"/>
</dbReference>
<organism evidence="5 6">
    <name type="scientific">Acinetobacter chengduensis</name>
    <dbReference type="NCBI Taxonomy" id="2420890"/>
    <lineage>
        <taxon>Bacteria</taxon>
        <taxon>Pseudomonadati</taxon>
        <taxon>Pseudomonadota</taxon>
        <taxon>Gammaproteobacteria</taxon>
        <taxon>Moraxellales</taxon>
        <taxon>Moraxellaceae</taxon>
        <taxon>Acinetobacter</taxon>
    </lineage>
</organism>
<comment type="similarity">
    <text evidence="1 2">Belongs to the Cu-Zn superoxide dismutase family.</text>
</comment>
<feature type="signal peptide" evidence="3">
    <location>
        <begin position="1"/>
        <end position="24"/>
    </location>
</feature>
<dbReference type="SUPFAM" id="SSF49329">
    <property type="entry name" value="Cu,Zn superoxide dismutase-like"/>
    <property type="match status" value="1"/>
</dbReference>
<sequence length="187" mass="19065">MTFNFKTTTKILLGISLSSLFMLGCTSTPPVQSKAPSQQVTINAVSPTGIGAAIGSIQLEDSNAGLVLHTQLSQLPAGPHGFHIHEVGSCEPASKDGKMGAALAAGSHFNPNKAQNHGTPLTGHLGDLPVLNVQADGTAQVMLVAPRLKLADVQGRAIMIHAGGDNYSDSPKALGGGGDRIACGVIQ</sequence>
<dbReference type="NCBIfam" id="NF007628">
    <property type="entry name" value="PRK10290.1"/>
    <property type="match status" value="1"/>
</dbReference>
<feature type="chain" id="PRO_5045109199" description="Superoxide dismutase [Cu-Zn]" evidence="3">
    <location>
        <begin position="25"/>
        <end position="187"/>
    </location>
</feature>
<feature type="domain" description="Superoxide dismutase copper/zinc binding" evidence="4">
    <location>
        <begin position="55"/>
        <end position="186"/>
    </location>
</feature>
<dbReference type="InterPro" id="IPR024134">
    <property type="entry name" value="SOD_Cu/Zn_/chaperone"/>
</dbReference>
<dbReference type="RefSeq" id="WP_120373593.1">
    <property type="nucleotide sequence ID" value="NZ_RCHC01000009.1"/>
</dbReference>
<gene>
    <name evidence="5" type="ORF">D9K81_09550</name>
</gene>
<dbReference type="PROSITE" id="PS00332">
    <property type="entry name" value="SOD_CU_ZN_2"/>
    <property type="match status" value="1"/>
</dbReference>
<evidence type="ECO:0000256" key="2">
    <source>
        <dbReference type="RuleBase" id="RU000393"/>
    </source>
</evidence>
<dbReference type="InterPro" id="IPR018152">
    <property type="entry name" value="SOD_Cu/Zn_BS"/>
</dbReference>
<dbReference type="EMBL" id="RCHC01000009">
    <property type="protein sequence ID" value="RLL21471.1"/>
    <property type="molecule type" value="Genomic_DNA"/>
</dbReference>